<dbReference type="InterPro" id="IPR006602">
    <property type="entry name" value="DM10_dom"/>
</dbReference>
<dbReference type="SMART" id="SM00676">
    <property type="entry name" value="DM10"/>
    <property type="match status" value="1"/>
</dbReference>
<proteinExistence type="predicted"/>
<evidence type="ECO:0000259" key="6">
    <source>
        <dbReference type="PROSITE" id="PS51336"/>
    </source>
</evidence>
<feature type="domain" description="DM10" evidence="6">
    <location>
        <begin position="2"/>
        <end position="136"/>
    </location>
</feature>
<reference evidence="8" key="1">
    <citation type="submission" date="2017-02" db="UniProtKB">
        <authorList>
            <consortium name="WormBaseParasite"/>
        </authorList>
    </citation>
    <scope>IDENTIFICATION</scope>
</reference>
<dbReference type="GO" id="GO:0043014">
    <property type="term" value="F:alpha-tubulin binding"/>
    <property type="evidence" value="ECO:0007669"/>
    <property type="project" value="TreeGrafter"/>
</dbReference>
<keyword evidence="7" id="KW-1185">Reference proteome</keyword>
<dbReference type="GO" id="GO:0007052">
    <property type="term" value="P:mitotic spindle organization"/>
    <property type="evidence" value="ECO:0007669"/>
    <property type="project" value="TreeGrafter"/>
</dbReference>
<protein>
    <submittedName>
        <fullName evidence="8">Pkinase_fungal domain-containing protein</fullName>
    </submittedName>
</protein>
<feature type="domain" description="DM10" evidence="6">
    <location>
        <begin position="174"/>
        <end position="270"/>
    </location>
</feature>
<keyword evidence="5" id="KW-0966">Cell projection</keyword>
<dbReference type="PANTHER" id="PTHR12086:SF9">
    <property type="entry name" value="EF-HAND DOMAIN-CONTAINING PROTEIN 1"/>
    <property type="match status" value="1"/>
</dbReference>
<accession>A0A0M3I760</accession>
<feature type="domain" description="DM10" evidence="6">
    <location>
        <begin position="294"/>
        <end position="386"/>
    </location>
</feature>
<dbReference type="Proteomes" id="UP000036681">
    <property type="component" value="Unplaced"/>
</dbReference>
<dbReference type="GO" id="GO:0072686">
    <property type="term" value="C:mitotic spindle"/>
    <property type="evidence" value="ECO:0007669"/>
    <property type="project" value="TreeGrafter"/>
</dbReference>
<comment type="subcellular location">
    <subcellularLocation>
        <location evidence="1">Cytoplasm</location>
        <location evidence="1">Cytoskeleton</location>
        <location evidence="1">Cilium axoneme</location>
    </subcellularLocation>
</comment>
<dbReference type="Gene3D" id="2.30.29.170">
    <property type="match status" value="4"/>
</dbReference>
<dbReference type="GO" id="GO:0060285">
    <property type="term" value="P:cilium-dependent cell motility"/>
    <property type="evidence" value="ECO:0007669"/>
    <property type="project" value="TreeGrafter"/>
</dbReference>
<keyword evidence="4" id="KW-0206">Cytoskeleton</keyword>
<evidence type="ECO:0000256" key="4">
    <source>
        <dbReference type="ARBA" id="ARBA00023212"/>
    </source>
</evidence>
<evidence type="ECO:0000256" key="5">
    <source>
        <dbReference type="ARBA" id="ARBA00023273"/>
    </source>
</evidence>
<evidence type="ECO:0000313" key="8">
    <source>
        <dbReference type="WBParaSite" id="ALUE_0001298201-mRNA-1"/>
    </source>
</evidence>
<evidence type="ECO:0000256" key="1">
    <source>
        <dbReference type="ARBA" id="ARBA00004430"/>
    </source>
</evidence>
<evidence type="ECO:0000256" key="3">
    <source>
        <dbReference type="ARBA" id="ARBA00022737"/>
    </source>
</evidence>
<dbReference type="Pfam" id="PF06565">
    <property type="entry name" value="DM10_dom"/>
    <property type="match status" value="1"/>
</dbReference>
<dbReference type="GO" id="GO:0005930">
    <property type="term" value="C:axoneme"/>
    <property type="evidence" value="ECO:0007669"/>
    <property type="project" value="UniProtKB-SubCell"/>
</dbReference>
<dbReference type="GO" id="GO:0000281">
    <property type="term" value="P:mitotic cytokinesis"/>
    <property type="evidence" value="ECO:0007669"/>
    <property type="project" value="TreeGrafter"/>
</dbReference>
<sequence>MDNGILSFNCYLSEPESEVFCEEQIYRVRPMKLLYYLVDDTMSLNEPPVDNSGIMQLLYYLVDDTMSLNEPPVDNSGIMQGRVFTRQKVPRTDEHIGREFIHWSDLNVAQDIVLFARTYRITSCDHYTKDFLERNGIKVREAEEIPLDPWTKRRSAKRIEAMRQSVESNGFVNAPTKLHLLACWLDSSNDFHGSRQRRTFRMTVFTVDDTVTLVETTSGLEGQRNALGGSRRYYRSWELYPGVWVDVFTRPMFIYGCEGTESRAFLQQQHGQTDFSDYERVLDEGPPIEHIIETPPTLKFIAEMLNGPFADKKFVLTYHVNSQEVDIAESGMRRKWSVGRAFLEGIHSHQYSIDHFTIGSTMTFYRWSFKLLEADPNTLQYLRSKETHDYDAV</sequence>
<evidence type="ECO:0000313" key="7">
    <source>
        <dbReference type="Proteomes" id="UP000036681"/>
    </source>
</evidence>
<dbReference type="PANTHER" id="PTHR12086">
    <property type="entry name" value="EF-HAND DOMAIN C-TERMINAL CONTAINING PROTEIN"/>
    <property type="match status" value="1"/>
</dbReference>
<keyword evidence="2" id="KW-0963">Cytoplasm</keyword>
<dbReference type="PROSITE" id="PS51336">
    <property type="entry name" value="DM10"/>
    <property type="match status" value="3"/>
</dbReference>
<dbReference type="InterPro" id="IPR040193">
    <property type="entry name" value="EFHC1/EFHC2/EFHB"/>
</dbReference>
<dbReference type="WBParaSite" id="ALUE_0001298201-mRNA-1">
    <property type="protein sequence ID" value="ALUE_0001298201-mRNA-1"/>
    <property type="gene ID" value="ALUE_0001298201"/>
</dbReference>
<dbReference type="AlphaFoldDB" id="A0A0M3I760"/>
<evidence type="ECO:0000256" key="2">
    <source>
        <dbReference type="ARBA" id="ARBA00022490"/>
    </source>
</evidence>
<name>A0A0M3I760_ASCLU</name>
<keyword evidence="3" id="KW-0677">Repeat</keyword>
<organism evidence="7 8">
    <name type="scientific">Ascaris lumbricoides</name>
    <name type="common">Giant roundworm</name>
    <dbReference type="NCBI Taxonomy" id="6252"/>
    <lineage>
        <taxon>Eukaryota</taxon>
        <taxon>Metazoa</taxon>
        <taxon>Ecdysozoa</taxon>
        <taxon>Nematoda</taxon>
        <taxon>Chromadorea</taxon>
        <taxon>Rhabditida</taxon>
        <taxon>Spirurina</taxon>
        <taxon>Ascaridomorpha</taxon>
        <taxon>Ascaridoidea</taxon>
        <taxon>Ascarididae</taxon>
        <taxon>Ascaris</taxon>
    </lineage>
</organism>